<feature type="domain" description="Retroviral polymerase SH3-like" evidence="2">
    <location>
        <begin position="1"/>
        <end position="38"/>
    </location>
</feature>
<evidence type="ECO:0000256" key="1">
    <source>
        <dbReference type="SAM" id="MobiDB-lite"/>
    </source>
</evidence>
<sequence length="111" mass="12691">MGITSGIKGYCLWCSETKKMNFSRVVIFNESDMLKKVNAKQLDETPKREPQHQQHESIATSKIRRNVKRPTRLNDTVACASSIAADDVPTTYFKVTRGSKEEKWRTTIAKK</sequence>
<dbReference type="Pfam" id="PF25597">
    <property type="entry name" value="SH3_retrovirus"/>
    <property type="match status" value="1"/>
</dbReference>
<reference evidence="3" key="1">
    <citation type="journal article" date="2022" name="Int. J. Mol. Sci.">
        <title>Draft Genome of Tanacetum Coccineum: Genomic Comparison of Closely Related Tanacetum-Family Plants.</title>
        <authorList>
            <person name="Yamashiro T."/>
            <person name="Shiraishi A."/>
            <person name="Nakayama K."/>
            <person name="Satake H."/>
        </authorList>
    </citation>
    <scope>NUCLEOTIDE SEQUENCE</scope>
</reference>
<dbReference type="InterPro" id="IPR057670">
    <property type="entry name" value="SH3_retrovirus"/>
</dbReference>
<dbReference type="Proteomes" id="UP001151760">
    <property type="component" value="Unassembled WGS sequence"/>
</dbReference>
<name>A0ABQ5DQ70_9ASTR</name>
<gene>
    <name evidence="3" type="ORF">Tco_0940898</name>
</gene>
<dbReference type="EMBL" id="BQNB010015526">
    <property type="protein sequence ID" value="GJT41033.1"/>
    <property type="molecule type" value="Genomic_DNA"/>
</dbReference>
<evidence type="ECO:0000313" key="3">
    <source>
        <dbReference type="EMBL" id="GJT41033.1"/>
    </source>
</evidence>
<feature type="region of interest" description="Disordered" evidence="1">
    <location>
        <begin position="40"/>
        <end position="67"/>
    </location>
</feature>
<accession>A0ABQ5DQ70</accession>
<evidence type="ECO:0000259" key="2">
    <source>
        <dbReference type="Pfam" id="PF25597"/>
    </source>
</evidence>
<reference evidence="3" key="2">
    <citation type="submission" date="2022-01" db="EMBL/GenBank/DDBJ databases">
        <authorList>
            <person name="Yamashiro T."/>
            <person name="Shiraishi A."/>
            <person name="Satake H."/>
            <person name="Nakayama K."/>
        </authorList>
    </citation>
    <scope>NUCLEOTIDE SEQUENCE</scope>
</reference>
<feature type="compositionally biased region" description="Basic and acidic residues" evidence="1">
    <location>
        <begin position="41"/>
        <end position="55"/>
    </location>
</feature>
<keyword evidence="4" id="KW-1185">Reference proteome</keyword>
<organism evidence="3 4">
    <name type="scientific">Tanacetum coccineum</name>
    <dbReference type="NCBI Taxonomy" id="301880"/>
    <lineage>
        <taxon>Eukaryota</taxon>
        <taxon>Viridiplantae</taxon>
        <taxon>Streptophyta</taxon>
        <taxon>Embryophyta</taxon>
        <taxon>Tracheophyta</taxon>
        <taxon>Spermatophyta</taxon>
        <taxon>Magnoliopsida</taxon>
        <taxon>eudicotyledons</taxon>
        <taxon>Gunneridae</taxon>
        <taxon>Pentapetalae</taxon>
        <taxon>asterids</taxon>
        <taxon>campanulids</taxon>
        <taxon>Asterales</taxon>
        <taxon>Asteraceae</taxon>
        <taxon>Asteroideae</taxon>
        <taxon>Anthemideae</taxon>
        <taxon>Anthemidinae</taxon>
        <taxon>Tanacetum</taxon>
    </lineage>
</organism>
<proteinExistence type="predicted"/>
<protein>
    <recommendedName>
        <fullName evidence="2">Retroviral polymerase SH3-like domain-containing protein</fullName>
    </recommendedName>
</protein>
<comment type="caution">
    <text evidence="3">The sequence shown here is derived from an EMBL/GenBank/DDBJ whole genome shotgun (WGS) entry which is preliminary data.</text>
</comment>
<evidence type="ECO:0000313" key="4">
    <source>
        <dbReference type="Proteomes" id="UP001151760"/>
    </source>
</evidence>